<name>A0ABN8NJE8_9CNID</name>
<proteinExistence type="predicted"/>
<evidence type="ECO:0000313" key="1">
    <source>
        <dbReference type="EMBL" id="CAH3107889.1"/>
    </source>
</evidence>
<protein>
    <submittedName>
        <fullName evidence="1">Uncharacterized protein</fullName>
    </submittedName>
</protein>
<sequence length="479" mass="55030">MKMLSKRCDLSKELQCLKETMYKEFHKKPPIYDPDEFEALCTKAGANTIFNSILSAMTDERHSTERIALNRKRTVTILYKLCYGLSQVCNWLQTDHSMYLRLSNINMEGLQTEQVMGGACSRSKVCSLMNTMSQNAGKKIDDVVAEAITNKKQLVLIVDDYTTIHSIRRPQDEELTNADFFCTIIIKVFKNVPAITACHVSTYHNPSGLNVTSCINTVSGPSTMYQLTLTYSSLMPPWITDTFFNPEFERHRVTAHEYCHHESVQTVRQMDNVHLVNFFRLTLKSKNDFDAAFDLVLSTKLSEYLKLFLIPQPGDWPAQFYSRQVIYETLQKFCCPSDVYGNPQVCPADHSYARVCSSGPIQQQMKVSTSGQPGILSIIPCTGPLHISLNGRETVFHDYRQFFETVYNNLFPKSKLAKNPKPWRISLILEVVYCGWLFIRDSVKSKFCFCKDLEYRTLEFDRQLSTTCAFHLQCYLQTK</sequence>
<comment type="caution">
    <text evidence="1">The sequence shown here is derived from an EMBL/GenBank/DDBJ whole genome shotgun (WGS) entry which is preliminary data.</text>
</comment>
<dbReference type="EMBL" id="CALNXK010000020">
    <property type="protein sequence ID" value="CAH3107889.1"/>
    <property type="molecule type" value="Genomic_DNA"/>
</dbReference>
<reference evidence="1 2" key="1">
    <citation type="submission" date="2022-05" db="EMBL/GenBank/DDBJ databases">
        <authorList>
            <consortium name="Genoscope - CEA"/>
            <person name="William W."/>
        </authorList>
    </citation>
    <scope>NUCLEOTIDE SEQUENCE [LARGE SCALE GENOMIC DNA]</scope>
</reference>
<evidence type="ECO:0000313" key="2">
    <source>
        <dbReference type="Proteomes" id="UP001159405"/>
    </source>
</evidence>
<dbReference type="Proteomes" id="UP001159405">
    <property type="component" value="Unassembled WGS sequence"/>
</dbReference>
<organism evidence="1 2">
    <name type="scientific">Porites lobata</name>
    <dbReference type="NCBI Taxonomy" id="104759"/>
    <lineage>
        <taxon>Eukaryota</taxon>
        <taxon>Metazoa</taxon>
        <taxon>Cnidaria</taxon>
        <taxon>Anthozoa</taxon>
        <taxon>Hexacorallia</taxon>
        <taxon>Scleractinia</taxon>
        <taxon>Fungiina</taxon>
        <taxon>Poritidae</taxon>
        <taxon>Porites</taxon>
    </lineage>
</organism>
<gene>
    <name evidence="1" type="ORF">PLOB_00016583</name>
</gene>
<accession>A0ABN8NJE8</accession>
<keyword evidence="2" id="KW-1185">Reference proteome</keyword>